<reference evidence="1 2" key="1">
    <citation type="submission" date="2022-07" db="EMBL/GenBank/DDBJ databases">
        <title>Novel species in genus cellulomonas.</title>
        <authorList>
            <person name="Ye L."/>
        </authorList>
    </citation>
    <scope>NUCLEOTIDE SEQUENCE [LARGE SCALE GENOMIC DNA]</scope>
    <source>
        <strain evidence="2">zg-B89</strain>
    </source>
</reference>
<dbReference type="InterPro" id="IPR011200">
    <property type="entry name" value="UCP012608"/>
</dbReference>
<dbReference type="Proteomes" id="UP001316384">
    <property type="component" value="Chromosome"/>
</dbReference>
<evidence type="ECO:0000313" key="2">
    <source>
        <dbReference type="Proteomes" id="UP001316384"/>
    </source>
</evidence>
<evidence type="ECO:0000313" key="1">
    <source>
        <dbReference type="EMBL" id="UUI71770.1"/>
    </source>
</evidence>
<dbReference type="EMBL" id="CP101987">
    <property type="protein sequence ID" value="UUI71770.1"/>
    <property type="molecule type" value="Genomic_DNA"/>
</dbReference>
<gene>
    <name evidence="1" type="ORF">NP048_18595</name>
</gene>
<organism evidence="1 2">
    <name type="scientific">Cellulomonas xiejunii</name>
    <dbReference type="NCBI Taxonomy" id="2968083"/>
    <lineage>
        <taxon>Bacteria</taxon>
        <taxon>Bacillati</taxon>
        <taxon>Actinomycetota</taxon>
        <taxon>Actinomycetes</taxon>
        <taxon>Micrococcales</taxon>
        <taxon>Cellulomonadaceae</taxon>
        <taxon>Cellulomonas</taxon>
    </lineage>
</organism>
<protein>
    <submittedName>
        <fullName evidence="1">DUF2332 domain-containing protein</fullName>
    </submittedName>
</protein>
<sequence>MLAEGRHERLCRLLVGRLLQGDSLGRVRRLQLRRQPLALLEVGASAGLCLLPDRYSYRYDDGLDPADGASPVVLPCALGPGVAPPRRMPEVVWRAGIDLAPVDVTDAGACAWLETLVWPEHIERRERLGAALAIARADPPRVLAGDLLDVLAPLASQAPEEATLVVFHSAVLSYLDAQPQTRFVDLVRALPGHCLSNEGALVLPGTQALVSDEVDRAFVVSMDGTPRAYAEPHGRGLTSLDR</sequence>
<keyword evidence="2" id="KW-1185">Reference proteome</keyword>
<name>A0ABY5KRR0_9CELL</name>
<accession>A0ABY5KRR0</accession>
<dbReference type="Pfam" id="PF10094">
    <property type="entry name" value="DUF2332"/>
    <property type="match status" value="1"/>
</dbReference>
<dbReference type="RefSeq" id="WP_227576806.1">
    <property type="nucleotide sequence ID" value="NZ_CP101987.1"/>
</dbReference>
<proteinExistence type="predicted"/>